<evidence type="ECO:0000259" key="2">
    <source>
        <dbReference type="Pfam" id="PF08401"/>
    </source>
</evidence>
<dbReference type="Proteomes" id="UP000661435">
    <property type="component" value="Unassembled WGS sequence"/>
</dbReference>
<feature type="region of interest" description="Disordered" evidence="1">
    <location>
        <begin position="512"/>
        <end position="536"/>
    </location>
</feature>
<organism evidence="5 6">
    <name type="scientific">Lawsonibacter hominis</name>
    <dbReference type="NCBI Taxonomy" id="2763053"/>
    <lineage>
        <taxon>Bacteria</taxon>
        <taxon>Bacillati</taxon>
        <taxon>Bacillota</taxon>
        <taxon>Clostridia</taxon>
        <taxon>Eubacteriales</taxon>
        <taxon>Oscillospiraceae</taxon>
        <taxon>Lawsonibacter</taxon>
    </lineage>
</organism>
<evidence type="ECO:0000256" key="1">
    <source>
        <dbReference type="SAM" id="MobiDB-lite"/>
    </source>
</evidence>
<accession>A0A8J6JG03</accession>
<proteinExistence type="predicted"/>
<dbReference type="InterPro" id="IPR025923">
    <property type="entry name" value="YodL-like_dom"/>
</dbReference>
<comment type="caution">
    <text evidence="5">The sequence shown here is derived from an EMBL/GenBank/DDBJ whole genome shotgun (WGS) entry which is preliminary data.</text>
</comment>
<sequence>MAEKQTNKDRMREIVDSIENGIKELFESDKYQQYLSTMSRFHRYSVNNTMLIYMQRPDATHVAGFNKWRDQFGRNVLKGEKGIRIIAPTPYKKKVEEIKTDPETNAPILDADGKAIIEEKEIRIPMFKVVSVFDVSQTAGKPLPQLAADLSGNVQQYEVFMEALRRASPVPMEIKPVARDTDGFFSIKAQSITIRAGMSEVQTVCAAVHEIAHAKLHDYEHMTELADDGETILVPGEKSRNTEEVEAESISYAVCQYYGIETGENSFGYIATWSKGKELKELRASLETINKTASELITDIDRHFAEICKERGISVEKSEQAESQLKENSNMSAADLAKSISELYLDANGLAFLSEFASQEDCLQHFYEDLLTGADEIKGFLSETLEQSDEYAHRANELLLEVEAFQKSHTSLKELDANERWYAVDGGSKHLRITEDGAKYAYELYDKDTLHLLESGTVHDDDVNFLLAAAIRICETHGYDKTVPFEVLSNKFAGILYSLELSSDDNQVVHEEAGSRAAGTLPTSPELEQATPMPDPKLTVDDMRSYGYLDGDMLPLSKDRALELLEHDITVYMLHPGNTEEMVFEAEDIIKHDGMFGITRPDWDAVKGHIPPRDVEQRFLNSPTDAMAIYQLCRDAPVELRFANLGSLAAPPDPANYEAVYTREVYPDDDTGRILENFYYIFNDERPGDFAGHSLSVSDIVALKQDGKVSYHYCDSMGFQELPAFQKPENYLKAAEMSMEDDYGMIDGIINNGPKQPTVADLEAQVKAGMSISLMDLAEAAHREKKKSVLEQLKNQPAQERPHKTAPKKSAEKEL</sequence>
<dbReference type="Pfam" id="PF08401">
    <property type="entry name" value="ArdcN"/>
    <property type="match status" value="1"/>
</dbReference>
<evidence type="ECO:0000313" key="6">
    <source>
        <dbReference type="Proteomes" id="UP000661435"/>
    </source>
</evidence>
<feature type="domain" description="DUF4316" evidence="4">
    <location>
        <begin position="728"/>
        <end position="778"/>
    </location>
</feature>
<dbReference type="Pfam" id="PF14191">
    <property type="entry name" value="YodL"/>
    <property type="match status" value="1"/>
</dbReference>
<evidence type="ECO:0000259" key="4">
    <source>
        <dbReference type="Pfam" id="PF14195"/>
    </source>
</evidence>
<dbReference type="InterPro" id="IPR013610">
    <property type="entry name" value="ArdC_N"/>
</dbReference>
<dbReference type="GO" id="GO:0003697">
    <property type="term" value="F:single-stranded DNA binding"/>
    <property type="evidence" value="ECO:0007669"/>
    <property type="project" value="InterPro"/>
</dbReference>
<evidence type="ECO:0000313" key="5">
    <source>
        <dbReference type="EMBL" id="MBC5734514.1"/>
    </source>
</evidence>
<reference evidence="5" key="1">
    <citation type="submission" date="2020-08" db="EMBL/GenBank/DDBJ databases">
        <title>Genome public.</title>
        <authorList>
            <person name="Liu C."/>
            <person name="Sun Q."/>
        </authorList>
    </citation>
    <scope>NUCLEOTIDE SEQUENCE</scope>
    <source>
        <strain evidence="5">NSJ-51</strain>
    </source>
</reference>
<evidence type="ECO:0000259" key="3">
    <source>
        <dbReference type="Pfam" id="PF14191"/>
    </source>
</evidence>
<dbReference type="AlphaFoldDB" id="A0A8J6JG03"/>
<protein>
    <submittedName>
        <fullName evidence="5">DUF4316 domain-containing protein</fullName>
    </submittedName>
</protein>
<feature type="region of interest" description="Disordered" evidence="1">
    <location>
        <begin position="785"/>
        <end position="815"/>
    </location>
</feature>
<feature type="domain" description="YodL-like" evidence="3">
    <location>
        <begin position="627"/>
        <end position="725"/>
    </location>
</feature>
<feature type="domain" description="N-terminal" evidence="2">
    <location>
        <begin position="6"/>
        <end position="133"/>
    </location>
</feature>
<name>A0A8J6JG03_9FIRM</name>
<dbReference type="Pfam" id="PF14195">
    <property type="entry name" value="DUF4316"/>
    <property type="match status" value="1"/>
</dbReference>
<dbReference type="InterPro" id="IPR025465">
    <property type="entry name" value="DUF4316"/>
</dbReference>
<gene>
    <name evidence="5" type="ORF">H8S57_12385</name>
</gene>
<dbReference type="EMBL" id="JACOPP010000019">
    <property type="protein sequence ID" value="MBC5734514.1"/>
    <property type="molecule type" value="Genomic_DNA"/>
</dbReference>
<keyword evidence="6" id="KW-1185">Reference proteome</keyword>